<dbReference type="Proteomes" id="UP001165366">
    <property type="component" value="Unassembled WGS sequence"/>
</dbReference>
<evidence type="ECO:0000256" key="5">
    <source>
        <dbReference type="SAM" id="Phobius"/>
    </source>
</evidence>
<reference evidence="6" key="1">
    <citation type="submission" date="2022-01" db="EMBL/GenBank/DDBJ databases">
        <authorList>
            <person name="Wang Y."/>
        </authorList>
    </citation>
    <scope>NUCLEOTIDE SEQUENCE</scope>
    <source>
        <strain evidence="6">WB101</strain>
    </source>
</reference>
<keyword evidence="2 5" id="KW-0812">Transmembrane</keyword>
<keyword evidence="3 5" id="KW-1133">Transmembrane helix</keyword>
<dbReference type="RefSeq" id="WP_237852057.1">
    <property type="nucleotide sequence ID" value="NZ_JAKLWS010000001.1"/>
</dbReference>
<gene>
    <name evidence="6" type="ORF">L6773_01455</name>
</gene>
<keyword evidence="7" id="KW-1185">Reference proteome</keyword>
<feature type="transmembrane region" description="Helical" evidence="5">
    <location>
        <begin position="67"/>
        <end position="84"/>
    </location>
</feature>
<feature type="transmembrane region" description="Helical" evidence="5">
    <location>
        <begin position="134"/>
        <end position="152"/>
    </location>
</feature>
<dbReference type="Pfam" id="PF03062">
    <property type="entry name" value="MBOAT"/>
    <property type="match status" value="1"/>
</dbReference>
<evidence type="ECO:0000256" key="4">
    <source>
        <dbReference type="ARBA" id="ARBA00023136"/>
    </source>
</evidence>
<evidence type="ECO:0000256" key="3">
    <source>
        <dbReference type="ARBA" id="ARBA00022989"/>
    </source>
</evidence>
<sequence>MKSPKKTLNLDEYIIRRTGVPMGASGSLRKMLRRSLGAKSPKLFWQYWNPIFGYFLGKYIHSPLKKFLPAPLAILLTFLFSGLVHDMATIAVRGTTRFLFTTWFFFLGMGLILIEMGNISWADKSRSTRIISNLSYLILCFLIAYGVVVLIADL</sequence>
<name>A0ABS9K8S3_9BACT</name>
<proteinExistence type="predicted"/>
<comment type="subcellular location">
    <subcellularLocation>
        <location evidence="1">Membrane</location>
        <topology evidence="1">Multi-pass membrane protein</topology>
    </subcellularLocation>
</comment>
<dbReference type="EMBL" id="JAKLWS010000001">
    <property type="protein sequence ID" value="MCG2587213.1"/>
    <property type="molecule type" value="Genomic_DNA"/>
</dbReference>
<comment type="caution">
    <text evidence="6">The sequence shown here is derived from an EMBL/GenBank/DDBJ whole genome shotgun (WGS) entry which is preliminary data.</text>
</comment>
<feature type="transmembrane region" description="Helical" evidence="5">
    <location>
        <begin position="96"/>
        <end position="114"/>
    </location>
</feature>
<evidence type="ECO:0000256" key="2">
    <source>
        <dbReference type="ARBA" id="ARBA00022692"/>
    </source>
</evidence>
<evidence type="ECO:0000313" key="7">
    <source>
        <dbReference type="Proteomes" id="UP001165366"/>
    </source>
</evidence>
<accession>A0ABS9K8S3</accession>
<evidence type="ECO:0000256" key="1">
    <source>
        <dbReference type="ARBA" id="ARBA00004141"/>
    </source>
</evidence>
<dbReference type="InterPro" id="IPR004299">
    <property type="entry name" value="MBOAT_fam"/>
</dbReference>
<reference evidence="6" key="2">
    <citation type="submission" date="2024-05" db="EMBL/GenBank/DDBJ databases">
        <title>Rhodohalobacter halophilus gen. nov., sp. nov., a moderately halophilic member of the family Balneolaceae.</title>
        <authorList>
            <person name="Xia J."/>
        </authorList>
    </citation>
    <scope>NUCLEOTIDE SEQUENCE</scope>
    <source>
        <strain evidence="6">WB101</strain>
    </source>
</reference>
<evidence type="ECO:0000313" key="6">
    <source>
        <dbReference type="EMBL" id="MCG2587213.1"/>
    </source>
</evidence>
<organism evidence="6 7">
    <name type="scientific">Rhodohalobacter sulfatireducens</name>
    <dbReference type="NCBI Taxonomy" id="2911366"/>
    <lineage>
        <taxon>Bacteria</taxon>
        <taxon>Pseudomonadati</taxon>
        <taxon>Balneolota</taxon>
        <taxon>Balneolia</taxon>
        <taxon>Balneolales</taxon>
        <taxon>Balneolaceae</taxon>
        <taxon>Rhodohalobacter</taxon>
    </lineage>
</organism>
<protein>
    <submittedName>
        <fullName evidence="6">MBOAT family protein</fullName>
    </submittedName>
</protein>
<keyword evidence="4 5" id="KW-0472">Membrane</keyword>